<dbReference type="Gene3D" id="2.40.50.140">
    <property type="entry name" value="Nucleic acid-binding proteins"/>
    <property type="match status" value="1"/>
</dbReference>
<organism evidence="4 5">
    <name type="scientific">Bifidobacterium adolescentis</name>
    <dbReference type="NCBI Taxonomy" id="1680"/>
    <lineage>
        <taxon>Bacteria</taxon>
        <taxon>Bacillati</taxon>
        <taxon>Actinomycetota</taxon>
        <taxon>Actinomycetes</taxon>
        <taxon>Bifidobacteriales</taxon>
        <taxon>Bifidobacteriaceae</taxon>
        <taxon>Bifidobacterium</taxon>
    </lineage>
</organism>
<evidence type="ECO:0000256" key="1">
    <source>
        <dbReference type="ARBA" id="ARBA00023125"/>
    </source>
</evidence>
<evidence type="ECO:0000256" key="3">
    <source>
        <dbReference type="RuleBase" id="RU000524"/>
    </source>
</evidence>
<dbReference type="GO" id="GO:0003697">
    <property type="term" value="F:single-stranded DNA binding"/>
    <property type="evidence" value="ECO:0007669"/>
    <property type="project" value="InterPro"/>
</dbReference>
<gene>
    <name evidence="4" type="ORF">C8077_05050</name>
</gene>
<dbReference type="Proteomes" id="UP000241454">
    <property type="component" value="Chromosome"/>
</dbReference>
<dbReference type="InterPro" id="IPR011344">
    <property type="entry name" value="ssDNA-bd"/>
</dbReference>
<dbReference type="EMBL" id="CP028341">
    <property type="protein sequence ID" value="AVT45341.1"/>
    <property type="molecule type" value="Genomic_DNA"/>
</dbReference>
<dbReference type="SUPFAM" id="SSF50249">
    <property type="entry name" value="Nucleic acid-binding proteins"/>
    <property type="match status" value="1"/>
</dbReference>
<proteinExistence type="predicted"/>
<keyword evidence="1 2" id="KW-0238">DNA-binding</keyword>
<sequence length="160" mass="17318">MATINQIPMSIMGNITADLEPKRTAGGKTVVSFRVAQTSVTDKNGRWEDGETTYIRCVAYGALADHMVASGMRKGTRIVATGRYIQRDYQTEAGDRRSIYELNVDDLGASVRYATVQITKNASQPMQADVSPVGMTAEFTAGAGHAEPDNGFAHPMEPMI</sequence>
<evidence type="ECO:0000313" key="4">
    <source>
        <dbReference type="EMBL" id="AVT45341.1"/>
    </source>
</evidence>
<protein>
    <recommendedName>
        <fullName evidence="3">Single-stranded DNA-binding protein</fullName>
    </recommendedName>
</protein>
<dbReference type="RefSeq" id="WP_107646232.1">
    <property type="nucleotide sequence ID" value="NZ_CP028341.1"/>
</dbReference>
<evidence type="ECO:0000313" key="5">
    <source>
        <dbReference type="Proteomes" id="UP000241454"/>
    </source>
</evidence>
<name>A0A2R4G3E0_BIFAD</name>
<dbReference type="GO" id="GO:0006260">
    <property type="term" value="P:DNA replication"/>
    <property type="evidence" value="ECO:0007669"/>
    <property type="project" value="InterPro"/>
</dbReference>
<dbReference type="InterPro" id="IPR000424">
    <property type="entry name" value="Primosome_PriB/ssb"/>
</dbReference>
<dbReference type="InterPro" id="IPR012340">
    <property type="entry name" value="NA-bd_OB-fold"/>
</dbReference>
<dbReference type="CDD" id="cd04496">
    <property type="entry name" value="SSB_OBF"/>
    <property type="match status" value="1"/>
</dbReference>
<dbReference type="Pfam" id="PF00436">
    <property type="entry name" value="SSB"/>
    <property type="match status" value="1"/>
</dbReference>
<dbReference type="PROSITE" id="PS50935">
    <property type="entry name" value="SSB"/>
    <property type="match status" value="1"/>
</dbReference>
<reference evidence="4 5" key="1">
    <citation type="submission" date="2018-03" db="EMBL/GenBank/DDBJ databases">
        <authorList>
            <person name="Keele B.F."/>
        </authorList>
    </citation>
    <scope>NUCLEOTIDE SEQUENCE [LARGE SCALE GENOMIC DNA]</scope>
    <source>
        <strain evidence="4 5">1-11</strain>
    </source>
</reference>
<accession>A0A2R4G3E0</accession>
<dbReference type="AlphaFoldDB" id="A0A2R4G3E0"/>
<evidence type="ECO:0000256" key="2">
    <source>
        <dbReference type="PROSITE-ProRule" id="PRU00252"/>
    </source>
</evidence>
<dbReference type="NCBIfam" id="TIGR00621">
    <property type="entry name" value="ssb"/>
    <property type="match status" value="1"/>
</dbReference>